<sequence>MSMDVEKLLRQDGIRPEELLTDGPNNQINLGIQGEETTVGNTKGKTTKGKKTRTIRIRRTMIITNHARVLRLFFPFIVFGVSVLFLVQSFIAAAILVVPIPSDTTNE</sequence>
<dbReference type="STRING" id="1561998.A0A1I7V1P4"/>
<dbReference type="WBParaSite" id="Csp11.Scaffold630.g21509.t1">
    <property type="protein sequence ID" value="Csp11.Scaffold630.g21509.t1"/>
    <property type="gene ID" value="Csp11.Scaffold630.g21509"/>
</dbReference>
<keyword evidence="1" id="KW-0812">Transmembrane</keyword>
<dbReference type="Proteomes" id="UP000095282">
    <property type="component" value="Unplaced"/>
</dbReference>
<proteinExistence type="predicted"/>
<keyword evidence="1" id="KW-0472">Membrane</keyword>
<accession>A0A1I7V1P4</accession>
<evidence type="ECO:0000256" key="1">
    <source>
        <dbReference type="SAM" id="Phobius"/>
    </source>
</evidence>
<keyword evidence="1" id="KW-1133">Transmembrane helix</keyword>
<keyword evidence="2" id="KW-1185">Reference proteome</keyword>
<reference evidence="3" key="1">
    <citation type="submission" date="2016-11" db="UniProtKB">
        <authorList>
            <consortium name="WormBaseParasite"/>
        </authorList>
    </citation>
    <scope>IDENTIFICATION</scope>
</reference>
<feature type="transmembrane region" description="Helical" evidence="1">
    <location>
        <begin position="69"/>
        <end position="98"/>
    </location>
</feature>
<organism evidence="2 3">
    <name type="scientific">Caenorhabditis tropicalis</name>
    <dbReference type="NCBI Taxonomy" id="1561998"/>
    <lineage>
        <taxon>Eukaryota</taxon>
        <taxon>Metazoa</taxon>
        <taxon>Ecdysozoa</taxon>
        <taxon>Nematoda</taxon>
        <taxon>Chromadorea</taxon>
        <taxon>Rhabditida</taxon>
        <taxon>Rhabditina</taxon>
        <taxon>Rhabditomorpha</taxon>
        <taxon>Rhabditoidea</taxon>
        <taxon>Rhabditidae</taxon>
        <taxon>Peloderinae</taxon>
        <taxon>Caenorhabditis</taxon>
    </lineage>
</organism>
<dbReference type="AlphaFoldDB" id="A0A1I7V1P4"/>
<name>A0A1I7V1P4_9PELO</name>
<evidence type="ECO:0000313" key="2">
    <source>
        <dbReference type="Proteomes" id="UP000095282"/>
    </source>
</evidence>
<protein>
    <submittedName>
        <fullName evidence="3">Uncharacterized protein</fullName>
    </submittedName>
</protein>
<dbReference type="eggNOG" id="ENOG502QZER">
    <property type="taxonomic scope" value="Eukaryota"/>
</dbReference>
<evidence type="ECO:0000313" key="3">
    <source>
        <dbReference type="WBParaSite" id="Csp11.Scaffold630.g21509.t1"/>
    </source>
</evidence>